<dbReference type="PANTHER" id="PTHR13312:SF0">
    <property type="entry name" value="UBIQUITIN THIOESTERASE OTU1"/>
    <property type="match status" value="1"/>
</dbReference>
<comment type="catalytic activity">
    <reaction evidence="1 9">
        <text>Thiol-dependent hydrolysis of ester, thioester, amide, peptide and isopeptide bonds formed by the C-terminal Gly of ubiquitin (a 76-residue protein attached to proteins as an intracellular targeting signal).</text>
        <dbReference type="EC" id="3.4.19.12"/>
    </reaction>
</comment>
<keyword evidence="3" id="KW-0479">Metal-binding</keyword>
<evidence type="ECO:0000256" key="3">
    <source>
        <dbReference type="ARBA" id="ARBA00022723"/>
    </source>
</evidence>
<dbReference type="Gene3D" id="3.10.20.90">
    <property type="entry name" value="Phosphatidylinositol 3-kinase Catalytic Subunit, Chain A, domain 1"/>
    <property type="match status" value="1"/>
</dbReference>
<dbReference type="GO" id="GO:0036503">
    <property type="term" value="P:ERAD pathway"/>
    <property type="evidence" value="ECO:0007669"/>
    <property type="project" value="TreeGrafter"/>
</dbReference>
<evidence type="ECO:0000256" key="8">
    <source>
        <dbReference type="ARBA" id="ARBA00022833"/>
    </source>
</evidence>
<dbReference type="InterPro" id="IPR003323">
    <property type="entry name" value="OTU_dom"/>
</dbReference>
<dbReference type="GO" id="GO:0008270">
    <property type="term" value="F:zinc ion binding"/>
    <property type="evidence" value="ECO:0007669"/>
    <property type="project" value="UniProtKB-KW"/>
</dbReference>
<keyword evidence="7 9" id="KW-0788">Thiol protease</keyword>
<keyword evidence="9" id="KW-0963">Cytoplasm</keyword>
<evidence type="ECO:0000256" key="4">
    <source>
        <dbReference type="ARBA" id="ARBA00022771"/>
    </source>
</evidence>
<accession>A0A1B6GCP4</accession>
<evidence type="ECO:0000256" key="6">
    <source>
        <dbReference type="ARBA" id="ARBA00022801"/>
    </source>
</evidence>
<organism evidence="11">
    <name type="scientific">Cuerna arida</name>
    <dbReference type="NCBI Taxonomy" id="1464854"/>
    <lineage>
        <taxon>Eukaryota</taxon>
        <taxon>Metazoa</taxon>
        <taxon>Ecdysozoa</taxon>
        <taxon>Arthropoda</taxon>
        <taxon>Hexapoda</taxon>
        <taxon>Insecta</taxon>
        <taxon>Pterygota</taxon>
        <taxon>Neoptera</taxon>
        <taxon>Paraneoptera</taxon>
        <taxon>Hemiptera</taxon>
        <taxon>Auchenorrhyncha</taxon>
        <taxon>Membracoidea</taxon>
        <taxon>Cicadellidae</taxon>
        <taxon>Cicadellinae</taxon>
        <taxon>Proconiini</taxon>
        <taxon>Cuerna</taxon>
    </lineage>
</organism>
<feature type="domain" description="OTU" evidence="10">
    <location>
        <begin position="115"/>
        <end position="239"/>
    </location>
</feature>
<dbReference type="InterPro" id="IPR038765">
    <property type="entry name" value="Papain-like_cys_pep_sf"/>
</dbReference>
<dbReference type="GO" id="GO:0016579">
    <property type="term" value="P:protein deubiquitination"/>
    <property type="evidence" value="ECO:0007669"/>
    <property type="project" value="TreeGrafter"/>
</dbReference>
<dbReference type="FunFam" id="3.10.20.90:FF:000096">
    <property type="entry name" value="Ubiquitin thioesterase OTU1"/>
    <property type="match status" value="1"/>
</dbReference>
<dbReference type="Pfam" id="PF21403">
    <property type="entry name" value="OTU1_UBXL"/>
    <property type="match status" value="1"/>
</dbReference>
<dbReference type="SUPFAM" id="SSF54001">
    <property type="entry name" value="Cysteine proteinases"/>
    <property type="match status" value="1"/>
</dbReference>
<keyword evidence="5 9" id="KW-0833">Ubl conjugation pathway</keyword>
<evidence type="ECO:0000259" key="10">
    <source>
        <dbReference type="PROSITE" id="PS50802"/>
    </source>
</evidence>
<keyword evidence="6 9" id="KW-0378">Hydrolase</keyword>
<comment type="function">
    <text evidence="9">Hydrolase that can remove conjugated ubiquitin from proteins and may therefore play an important regulatory role at the level of protein turnover by preventing degradation.</text>
</comment>
<dbReference type="GO" id="GO:0005829">
    <property type="term" value="C:cytosol"/>
    <property type="evidence" value="ECO:0007669"/>
    <property type="project" value="TreeGrafter"/>
</dbReference>
<name>A0A1B6GCP4_9HEMI</name>
<evidence type="ECO:0000256" key="7">
    <source>
        <dbReference type="ARBA" id="ARBA00022807"/>
    </source>
</evidence>
<dbReference type="SUPFAM" id="SSF54236">
    <property type="entry name" value="Ubiquitin-like"/>
    <property type="match status" value="1"/>
</dbReference>
<dbReference type="AlphaFoldDB" id="A0A1B6GCP4"/>
<gene>
    <name evidence="11" type="ORF">g.7366</name>
</gene>
<dbReference type="GO" id="GO:0030968">
    <property type="term" value="P:endoplasmic reticulum unfolded protein response"/>
    <property type="evidence" value="ECO:0007669"/>
    <property type="project" value="TreeGrafter"/>
</dbReference>
<evidence type="ECO:0000256" key="1">
    <source>
        <dbReference type="ARBA" id="ARBA00000707"/>
    </source>
</evidence>
<keyword evidence="8" id="KW-0862">Zinc</keyword>
<proteinExistence type="predicted"/>
<dbReference type="InterPro" id="IPR057766">
    <property type="entry name" value="Znf-C2H2_OTU1-like_C"/>
</dbReference>
<evidence type="ECO:0000256" key="2">
    <source>
        <dbReference type="ARBA" id="ARBA00022670"/>
    </source>
</evidence>
<dbReference type="PANTHER" id="PTHR13312">
    <property type="entry name" value="HIV-INDUCED PROTEIN-7-LIKE PROTEASE"/>
    <property type="match status" value="1"/>
</dbReference>
<sequence length="315" mass="34801">MASFVLKIKSKHGQAVLDTLQNSTTIRVLKEELSKITKIPVSRLHVLGGFPPKPLDLNEDEKTLVEIKINSGDTLIIEEKALPPGINESASASIERPSNEIRRHTSVDLDVPGVLLKKVVPADNSCLFTSLGFTLRGQVDLSVGAYMRKVIAGELASDPDKYNEAILGRPNADYRAWIKKPESWGGAIELAILSKFYGMEIAVVDTVNGIINRFGEDQSYSHRVFLIFDGIHYDPLYLEPLESTGTIQTIFPTSDEKILREAETLAREAQSSHQFTDVNKFSLKCNECGMYLVGQAEALKHAKETGHSSFGEVSR</sequence>
<evidence type="ECO:0000313" key="11">
    <source>
        <dbReference type="EMBL" id="JAS60195.1"/>
    </source>
</evidence>
<comment type="subcellular location">
    <subcellularLocation>
        <location evidence="9">Cytoplasm</location>
    </subcellularLocation>
</comment>
<dbReference type="InterPro" id="IPR029071">
    <property type="entry name" value="Ubiquitin-like_domsf"/>
</dbReference>
<dbReference type="Gene3D" id="3.90.70.80">
    <property type="match status" value="1"/>
</dbReference>
<dbReference type="CDD" id="cd22745">
    <property type="entry name" value="OTU_OTU1"/>
    <property type="match status" value="1"/>
</dbReference>
<dbReference type="GO" id="GO:0004843">
    <property type="term" value="F:cysteine-type deubiquitinase activity"/>
    <property type="evidence" value="ECO:0007669"/>
    <property type="project" value="UniProtKB-UniRule"/>
</dbReference>
<dbReference type="InterPro" id="IPR013087">
    <property type="entry name" value="Znf_C2H2_type"/>
</dbReference>
<reference evidence="11" key="1">
    <citation type="submission" date="2015-11" db="EMBL/GenBank/DDBJ databases">
        <title>De novo transcriptome assembly of four potential Pierce s Disease insect vectors from Arizona vineyards.</title>
        <authorList>
            <person name="Tassone E.E."/>
        </authorList>
    </citation>
    <scope>NUCLEOTIDE SEQUENCE</scope>
</reference>
<dbReference type="CDD" id="cd17059">
    <property type="entry name" value="Ubl_OTU1"/>
    <property type="match status" value="1"/>
</dbReference>
<evidence type="ECO:0000256" key="9">
    <source>
        <dbReference type="RuleBase" id="RU367104"/>
    </source>
</evidence>
<dbReference type="EMBL" id="GECZ01009574">
    <property type="protein sequence ID" value="JAS60195.1"/>
    <property type="molecule type" value="Transcribed_RNA"/>
</dbReference>
<protein>
    <recommendedName>
        <fullName evidence="9">Ubiquitin thioesterase OTU</fullName>
        <ecNumber evidence="9">3.4.19.12</ecNumber>
    </recommendedName>
</protein>
<dbReference type="Pfam" id="PF24560">
    <property type="entry name" value="zf-C2H2_OTU1_C"/>
    <property type="match status" value="1"/>
</dbReference>
<dbReference type="GO" id="GO:0005634">
    <property type="term" value="C:nucleus"/>
    <property type="evidence" value="ECO:0007669"/>
    <property type="project" value="TreeGrafter"/>
</dbReference>
<evidence type="ECO:0000256" key="5">
    <source>
        <dbReference type="ARBA" id="ARBA00022786"/>
    </source>
</evidence>
<keyword evidence="2" id="KW-0645">Protease</keyword>
<dbReference type="PROSITE" id="PS50802">
    <property type="entry name" value="OTU"/>
    <property type="match status" value="1"/>
</dbReference>
<dbReference type="PROSITE" id="PS00028">
    <property type="entry name" value="ZINC_FINGER_C2H2_1"/>
    <property type="match status" value="1"/>
</dbReference>
<dbReference type="EC" id="3.4.19.12" evidence="9"/>
<keyword evidence="4" id="KW-0863">Zinc-finger</keyword>
<dbReference type="InterPro" id="IPR048857">
    <property type="entry name" value="OTU1_Ubl"/>
</dbReference>